<evidence type="ECO:0000256" key="5">
    <source>
        <dbReference type="ARBA" id="ARBA00022723"/>
    </source>
</evidence>
<dbReference type="GO" id="GO:0006707">
    <property type="term" value="P:cholesterol catabolic process"/>
    <property type="evidence" value="ECO:0007669"/>
    <property type="project" value="TreeGrafter"/>
</dbReference>
<keyword evidence="3" id="KW-0153">Cholesterol metabolism</keyword>
<keyword evidence="4 18" id="KW-0349">Heme</keyword>
<evidence type="ECO:0000256" key="18">
    <source>
        <dbReference type="RuleBase" id="RU000461"/>
    </source>
</evidence>
<dbReference type="PRINTS" id="PR00385">
    <property type="entry name" value="P450"/>
</dbReference>
<sequence length="438" mass="48004">MADQGVRTWLRWAALHGVPRAFLSLRAMRGEPLAAFTLGRDDPTGRLQRIEQIRAAGRLARTPIVWVSADHEICRIVLRHRDFGVADPAQTSLPDALAAAVRRIDPGLPNPVESPSMLMTDPPEHTAYRKMVSRSFTPRAIAALDARIDELTLDLLDGLDGRGEVDLISDYASQVPAAVISDILGVPVADRRRILSWGNRVAPLLDIGITWQAFRDATHELEDVETYLVDHFRRLPTRNVDETPFSAMALEGGLTDRVLRANAALLIGAGVETTVNLIGNGVIALVNHPDQLALLRQDPGLWPSAVEEMLRFDSPVQMTARRANCDTEIAGVPIAEGTAVVLLLGGANRDPKVFDQPDRFDITRPNARDHVAFGSGIHVCLGAALARNEAVTALRELFDRYPDLHLSGEPVHRGLVNLNGYRKLGVRLQRGEVTRKAS</sequence>
<name>A0A9X2Y9C2_9MYCO</name>
<evidence type="ECO:0000256" key="9">
    <source>
        <dbReference type="ARBA" id="ARBA00023033"/>
    </source>
</evidence>
<keyword evidence="7 18" id="KW-0560">Oxidoreductase</keyword>
<comment type="similarity">
    <text evidence="2 18">Belongs to the cytochrome P450 family.</text>
</comment>
<gene>
    <name evidence="19" type="ORF">H7H73_02505</name>
    <name evidence="20" type="ORF">MJO55_25175</name>
</gene>
<keyword evidence="6" id="KW-0442">Lipid degradation</keyword>
<dbReference type="EMBL" id="CP092427">
    <property type="protein sequence ID" value="ULP36448.1"/>
    <property type="molecule type" value="Genomic_DNA"/>
</dbReference>
<protein>
    <recommendedName>
        <fullName evidence="14">Steroid C26-monooxygenase</fullName>
    </recommendedName>
    <alternativeName>
        <fullName evidence="15">Cholest-4-en-3-one C26-monooxygenase</fullName>
    </alternativeName>
    <alternativeName>
        <fullName evidence="17">Cholesterol C26-monooxygenase</fullName>
    </alternativeName>
    <alternativeName>
        <fullName evidence="16">Steroid C27-monooxygenase</fullName>
    </alternativeName>
</protein>
<evidence type="ECO:0000256" key="2">
    <source>
        <dbReference type="ARBA" id="ARBA00010617"/>
    </source>
</evidence>
<evidence type="ECO:0000256" key="14">
    <source>
        <dbReference type="ARBA" id="ARBA00070775"/>
    </source>
</evidence>
<evidence type="ECO:0000256" key="17">
    <source>
        <dbReference type="ARBA" id="ARBA00083909"/>
    </source>
</evidence>
<evidence type="ECO:0000256" key="13">
    <source>
        <dbReference type="ARBA" id="ARBA00049645"/>
    </source>
</evidence>
<evidence type="ECO:0000256" key="10">
    <source>
        <dbReference type="ARBA" id="ARBA00023098"/>
    </source>
</evidence>
<evidence type="ECO:0000256" key="7">
    <source>
        <dbReference type="ARBA" id="ARBA00023002"/>
    </source>
</evidence>
<organism evidence="19 22">
    <name type="scientific">Mycolicibacterium rufum</name>
    <dbReference type="NCBI Taxonomy" id="318424"/>
    <lineage>
        <taxon>Bacteria</taxon>
        <taxon>Bacillati</taxon>
        <taxon>Actinomycetota</taxon>
        <taxon>Actinomycetes</taxon>
        <taxon>Mycobacteriales</taxon>
        <taxon>Mycobacteriaceae</taxon>
        <taxon>Mycolicibacterium</taxon>
    </lineage>
</organism>
<dbReference type="PANTHER" id="PTHR46696">
    <property type="entry name" value="P450, PUTATIVE (EUROFUNG)-RELATED"/>
    <property type="match status" value="1"/>
</dbReference>
<evidence type="ECO:0000313" key="20">
    <source>
        <dbReference type="EMBL" id="ULP36448.1"/>
    </source>
</evidence>
<dbReference type="FunFam" id="1.10.630.10:FF:000018">
    <property type="entry name" value="Cytochrome P450 monooxygenase"/>
    <property type="match status" value="1"/>
</dbReference>
<dbReference type="GO" id="GO:0008395">
    <property type="term" value="F:steroid hydroxylase activity"/>
    <property type="evidence" value="ECO:0007669"/>
    <property type="project" value="TreeGrafter"/>
</dbReference>
<dbReference type="InterPro" id="IPR002397">
    <property type="entry name" value="Cyt_P450_B"/>
</dbReference>
<dbReference type="Pfam" id="PF00067">
    <property type="entry name" value="p450"/>
    <property type="match status" value="1"/>
</dbReference>
<evidence type="ECO:0000256" key="1">
    <source>
        <dbReference type="ARBA" id="ARBA00001971"/>
    </source>
</evidence>
<reference evidence="19" key="2">
    <citation type="journal article" date="2022" name="BMC Genomics">
        <title>Comparative genome analysis of mycobacteria focusing on tRNA and non-coding RNA.</title>
        <authorList>
            <person name="Behra P.R.K."/>
            <person name="Pettersson B.M.F."/>
            <person name="Ramesh M."/>
            <person name="Das S."/>
            <person name="Dasgupta S."/>
            <person name="Kirsebom L.A."/>
        </authorList>
    </citation>
    <scope>NUCLEOTIDE SEQUENCE</scope>
    <source>
        <strain evidence="19">DSM 45406</strain>
    </source>
</reference>
<dbReference type="GO" id="GO:0036199">
    <property type="term" value="F:cholest-4-en-3-one 26-monooxygenase activity"/>
    <property type="evidence" value="ECO:0007669"/>
    <property type="project" value="TreeGrafter"/>
</dbReference>
<comment type="pathway">
    <text evidence="13">Steroid metabolism; cholesterol degradation.</text>
</comment>
<evidence type="ECO:0000256" key="16">
    <source>
        <dbReference type="ARBA" id="ARBA00082981"/>
    </source>
</evidence>
<evidence type="ECO:0000256" key="11">
    <source>
        <dbReference type="ARBA" id="ARBA00023166"/>
    </source>
</evidence>
<evidence type="ECO:0000256" key="12">
    <source>
        <dbReference type="ARBA" id="ARBA00023221"/>
    </source>
</evidence>
<dbReference type="Proteomes" id="UP001140272">
    <property type="component" value="Unassembled WGS sequence"/>
</dbReference>
<dbReference type="GO" id="GO:0005506">
    <property type="term" value="F:iron ion binding"/>
    <property type="evidence" value="ECO:0007669"/>
    <property type="project" value="InterPro"/>
</dbReference>
<comment type="cofactor">
    <cofactor evidence="1">
        <name>heme</name>
        <dbReference type="ChEBI" id="CHEBI:30413"/>
    </cofactor>
</comment>
<evidence type="ECO:0000256" key="4">
    <source>
        <dbReference type="ARBA" id="ARBA00022617"/>
    </source>
</evidence>
<evidence type="ECO:0000313" key="22">
    <source>
        <dbReference type="Proteomes" id="UP001140272"/>
    </source>
</evidence>
<accession>A0A9X2Y9C2</accession>
<reference evidence="19" key="1">
    <citation type="submission" date="2020-07" db="EMBL/GenBank/DDBJ databases">
        <authorList>
            <person name="Pettersson B.M.F."/>
            <person name="Behra P.R.K."/>
            <person name="Ramesh M."/>
            <person name="Das S."/>
            <person name="Dasgupta S."/>
            <person name="Kirsebom L.A."/>
        </authorList>
    </citation>
    <scope>NUCLEOTIDE SEQUENCE</scope>
    <source>
        <strain evidence="19">DSM 45406</strain>
    </source>
</reference>
<evidence type="ECO:0000256" key="3">
    <source>
        <dbReference type="ARBA" id="ARBA00022548"/>
    </source>
</evidence>
<dbReference type="AlphaFoldDB" id="A0A9X2Y9C2"/>
<keyword evidence="12" id="KW-0753">Steroid metabolism</keyword>
<keyword evidence="11" id="KW-1207">Sterol metabolism</keyword>
<dbReference type="CDD" id="cd20625">
    <property type="entry name" value="CYP164-like"/>
    <property type="match status" value="1"/>
</dbReference>
<dbReference type="SUPFAM" id="SSF48264">
    <property type="entry name" value="Cytochrome P450"/>
    <property type="match status" value="1"/>
</dbReference>
<keyword evidence="9 18" id="KW-0503">Monooxygenase</keyword>
<reference evidence="20" key="3">
    <citation type="submission" date="2022-08" db="EMBL/GenBank/DDBJ databases">
        <title>Whole genome sequencing of non-tuberculosis mycobacteria type-strains.</title>
        <authorList>
            <person name="Igarashi Y."/>
            <person name="Osugi A."/>
            <person name="Mitarai S."/>
        </authorList>
    </citation>
    <scope>NUCLEOTIDE SEQUENCE</scope>
    <source>
        <strain evidence="20">JCM 16372</strain>
    </source>
</reference>
<keyword evidence="21" id="KW-1185">Reference proteome</keyword>
<evidence type="ECO:0000256" key="6">
    <source>
        <dbReference type="ARBA" id="ARBA00022963"/>
    </source>
</evidence>
<dbReference type="Gene3D" id="1.10.630.10">
    <property type="entry name" value="Cytochrome P450"/>
    <property type="match status" value="1"/>
</dbReference>
<dbReference type="RefSeq" id="WP_239735510.1">
    <property type="nucleotide sequence ID" value="NZ_CP092427.2"/>
</dbReference>
<dbReference type="PANTHER" id="PTHR46696:SF4">
    <property type="entry name" value="BIOTIN BIOSYNTHESIS CYTOCHROME P450"/>
    <property type="match status" value="1"/>
</dbReference>
<keyword evidence="5 18" id="KW-0479">Metal-binding</keyword>
<dbReference type="InterPro" id="IPR017972">
    <property type="entry name" value="Cyt_P450_CS"/>
</dbReference>
<keyword evidence="10" id="KW-0443">Lipid metabolism</keyword>
<evidence type="ECO:0000256" key="15">
    <source>
        <dbReference type="ARBA" id="ARBA00079588"/>
    </source>
</evidence>
<dbReference type="Proteomes" id="UP001055159">
    <property type="component" value="Chromosome"/>
</dbReference>
<dbReference type="InterPro" id="IPR036396">
    <property type="entry name" value="Cyt_P450_sf"/>
</dbReference>
<evidence type="ECO:0000256" key="8">
    <source>
        <dbReference type="ARBA" id="ARBA00023004"/>
    </source>
</evidence>
<proteinExistence type="inferred from homology"/>
<dbReference type="PROSITE" id="PS00086">
    <property type="entry name" value="CYTOCHROME_P450"/>
    <property type="match status" value="1"/>
</dbReference>
<dbReference type="PRINTS" id="PR00359">
    <property type="entry name" value="BP450"/>
</dbReference>
<dbReference type="InterPro" id="IPR001128">
    <property type="entry name" value="Cyt_P450"/>
</dbReference>
<keyword evidence="8 18" id="KW-0408">Iron</keyword>
<dbReference type="EMBL" id="JACKRN010000084">
    <property type="protein sequence ID" value="MCV7069543.1"/>
    <property type="molecule type" value="Genomic_DNA"/>
</dbReference>
<evidence type="ECO:0000313" key="21">
    <source>
        <dbReference type="Proteomes" id="UP001055159"/>
    </source>
</evidence>
<evidence type="ECO:0000313" key="19">
    <source>
        <dbReference type="EMBL" id="MCV7069543.1"/>
    </source>
</evidence>
<dbReference type="GO" id="GO:0020037">
    <property type="term" value="F:heme binding"/>
    <property type="evidence" value="ECO:0007669"/>
    <property type="project" value="InterPro"/>
</dbReference>